<comment type="caution">
    <text evidence="2">The sequence shown here is derived from an EMBL/GenBank/DDBJ whole genome shotgun (WGS) entry which is preliminary data.</text>
</comment>
<organism evidence="2 3">
    <name type="scientific">Calicophoron daubneyi</name>
    <name type="common">Rumen fluke</name>
    <name type="synonym">Paramphistomum daubneyi</name>
    <dbReference type="NCBI Taxonomy" id="300641"/>
    <lineage>
        <taxon>Eukaryota</taxon>
        <taxon>Metazoa</taxon>
        <taxon>Spiralia</taxon>
        <taxon>Lophotrochozoa</taxon>
        <taxon>Platyhelminthes</taxon>
        <taxon>Trematoda</taxon>
        <taxon>Digenea</taxon>
        <taxon>Plagiorchiida</taxon>
        <taxon>Pronocephalata</taxon>
        <taxon>Paramphistomoidea</taxon>
        <taxon>Paramphistomidae</taxon>
        <taxon>Calicophoron</taxon>
    </lineage>
</organism>
<accession>A0AAV2TTQ5</accession>
<protein>
    <submittedName>
        <fullName evidence="2">Uncharacterized protein</fullName>
    </submittedName>
</protein>
<reference evidence="2" key="1">
    <citation type="submission" date="2024-06" db="EMBL/GenBank/DDBJ databases">
        <authorList>
            <person name="Liu X."/>
            <person name="Lenzi L."/>
            <person name="Haldenby T S."/>
            <person name="Uol C."/>
        </authorList>
    </citation>
    <scope>NUCLEOTIDE SEQUENCE</scope>
</reference>
<sequence>MPSSVELAKPVIESIVDDPSVDVFTQRPRTPNRPRRPDVKQRTLVPPRPGVLFSCGTPIPQLRNFPKDRYTYLFKGENLYGKSPNLQYIGDVWSRYPDWDRRGSRLGAYYPWPPLKAGEKVAKHLKEESPSSLLGTELIRRPPTNLPGPVTMAFGRAAPGYYAKRFPNKETWFSSNVLHHRDPTWVYSLPKRTLEEYGVCDQHQIQYIKGLDETTEYQDRYLAHIPVENRWTTQKTAITKKE</sequence>
<feature type="region of interest" description="Disordered" evidence="1">
    <location>
        <begin position="20"/>
        <end position="47"/>
    </location>
</feature>
<evidence type="ECO:0000313" key="2">
    <source>
        <dbReference type="EMBL" id="CAL5140141.1"/>
    </source>
</evidence>
<dbReference type="Proteomes" id="UP001497525">
    <property type="component" value="Unassembled WGS sequence"/>
</dbReference>
<evidence type="ECO:0000256" key="1">
    <source>
        <dbReference type="SAM" id="MobiDB-lite"/>
    </source>
</evidence>
<proteinExistence type="predicted"/>
<dbReference type="EMBL" id="CAXLJL010000711">
    <property type="protein sequence ID" value="CAL5140141.1"/>
    <property type="molecule type" value="Genomic_DNA"/>
</dbReference>
<evidence type="ECO:0000313" key="3">
    <source>
        <dbReference type="Proteomes" id="UP001497525"/>
    </source>
</evidence>
<name>A0AAV2TTQ5_CALDB</name>
<dbReference type="AlphaFoldDB" id="A0AAV2TTQ5"/>
<gene>
    <name evidence="2" type="ORF">CDAUBV1_LOCUS15322</name>
</gene>